<keyword evidence="3 4" id="KW-0808">Transferase</keyword>
<dbReference type="InterPro" id="IPR002213">
    <property type="entry name" value="UDP_glucos_trans"/>
</dbReference>
<dbReference type="FunFam" id="3.40.50.2000:FF:000202">
    <property type="entry name" value="Glycosyltransferase"/>
    <property type="match status" value="1"/>
</dbReference>
<dbReference type="SUPFAM" id="SSF53756">
    <property type="entry name" value="UDP-Glycosyltransferase/glycogen phosphorylase"/>
    <property type="match status" value="1"/>
</dbReference>
<comment type="caution">
    <text evidence="4">The sequence shown here is derived from an EMBL/GenBank/DDBJ whole genome shotgun (WGS) entry which is preliminary data.</text>
</comment>
<accession>A0A1E5VTF2</accession>
<keyword evidence="5" id="KW-1185">Reference proteome</keyword>
<gene>
    <name evidence="4" type="ORF">BAE44_0010612</name>
</gene>
<organism evidence="4 5">
    <name type="scientific">Dichanthelium oligosanthes</name>
    <dbReference type="NCBI Taxonomy" id="888268"/>
    <lineage>
        <taxon>Eukaryota</taxon>
        <taxon>Viridiplantae</taxon>
        <taxon>Streptophyta</taxon>
        <taxon>Embryophyta</taxon>
        <taxon>Tracheophyta</taxon>
        <taxon>Spermatophyta</taxon>
        <taxon>Magnoliopsida</taxon>
        <taxon>Liliopsida</taxon>
        <taxon>Poales</taxon>
        <taxon>Poaceae</taxon>
        <taxon>PACMAD clade</taxon>
        <taxon>Panicoideae</taxon>
        <taxon>Panicodae</taxon>
        <taxon>Paniceae</taxon>
        <taxon>Dichantheliinae</taxon>
        <taxon>Dichanthelium</taxon>
    </lineage>
</organism>
<dbReference type="PANTHER" id="PTHR48047:SF71">
    <property type="entry name" value="GLYCOSYLTRANSFERASE"/>
    <property type="match status" value="1"/>
</dbReference>
<sequence>MSWGGGADVAGAEASPHFVIVPMMAAGHAGPMLDMARVLAGQGALVTFVTTPLNLPRLGRAPGDDALPIRFLSLRFPCAEAGLPEGCESLDALPGLDLLGNFNDACAMLRAPLVAHLREDCSTPPASCIVSDACHPWTGGVARELGVPRLAFDGFCAFSSFCMRQMNFHRIFDGVDDDRRPVRVPGFPIDVEISRARSPGNFTGPGMKEFGEEIMAESARADGLVVNTFAELEPLFVDAYEAAIGRKIWTIGPLFLSTTMPSTATTEDANAARCASWLESKKPRSVVFVSFGSLVRSSLPQLVEIAHGLEASNRPFIWVVKPGNLAKFERWLSDDGFESRVGEKGLVIRDWAPQRAILPHPATGAFVTHCGWNSVLECVAAGLPMATWPHFAEQFMNEKLVVDMLRVGVPVGVKDTAQWGVETEAVVATREDVERAVAAVMDGGEEGSARRDRAAELGRKAREAVARGGSSSRNVKLLMEHVEQKKSMA</sequence>
<name>A0A1E5VTF2_9POAL</name>
<comment type="similarity">
    <text evidence="1">Belongs to the UDP-glycosyltransferase family.</text>
</comment>
<evidence type="ECO:0000256" key="1">
    <source>
        <dbReference type="ARBA" id="ARBA00009995"/>
    </source>
</evidence>
<keyword evidence="2" id="KW-0328">Glycosyltransferase</keyword>
<evidence type="ECO:0000313" key="5">
    <source>
        <dbReference type="Proteomes" id="UP000095767"/>
    </source>
</evidence>
<dbReference type="PANTHER" id="PTHR48047">
    <property type="entry name" value="GLYCOSYLTRANSFERASE"/>
    <property type="match status" value="1"/>
</dbReference>
<evidence type="ECO:0000313" key="4">
    <source>
        <dbReference type="EMBL" id="OEL28369.1"/>
    </source>
</evidence>
<protein>
    <submittedName>
        <fullName evidence="4">UDP-glycosyltransferase 73D1</fullName>
    </submittedName>
</protein>
<dbReference type="OrthoDB" id="5835829at2759"/>
<reference evidence="4 5" key="1">
    <citation type="submission" date="2016-09" db="EMBL/GenBank/DDBJ databases">
        <title>The draft genome of Dichanthelium oligosanthes: A C3 panicoid grass species.</title>
        <authorList>
            <person name="Studer A.J."/>
            <person name="Schnable J.C."/>
            <person name="Brutnell T.P."/>
        </authorList>
    </citation>
    <scope>NUCLEOTIDE SEQUENCE [LARGE SCALE GENOMIC DNA]</scope>
    <source>
        <strain evidence="5">cv. Kellogg 1175</strain>
        <tissue evidence="4">Leaf</tissue>
    </source>
</reference>
<evidence type="ECO:0000256" key="3">
    <source>
        <dbReference type="ARBA" id="ARBA00022679"/>
    </source>
</evidence>
<dbReference type="AlphaFoldDB" id="A0A1E5VTF2"/>
<dbReference type="EMBL" id="LWDX02030189">
    <property type="protein sequence ID" value="OEL28369.1"/>
    <property type="molecule type" value="Genomic_DNA"/>
</dbReference>
<dbReference type="Pfam" id="PF00201">
    <property type="entry name" value="UDPGT"/>
    <property type="match status" value="1"/>
</dbReference>
<dbReference type="CDD" id="cd03784">
    <property type="entry name" value="GT1_Gtf-like"/>
    <property type="match status" value="1"/>
</dbReference>
<evidence type="ECO:0000256" key="2">
    <source>
        <dbReference type="ARBA" id="ARBA00022676"/>
    </source>
</evidence>
<dbReference type="STRING" id="888268.A0A1E5VTF2"/>
<dbReference type="Proteomes" id="UP000095767">
    <property type="component" value="Unassembled WGS sequence"/>
</dbReference>
<proteinExistence type="inferred from homology"/>
<dbReference type="GO" id="GO:0035251">
    <property type="term" value="F:UDP-glucosyltransferase activity"/>
    <property type="evidence" value="ECO:0007669"/>
    <property type="project" value="TreeGrafter"/>
</dbReference>
<dbReference type="Gene3D" id="3.40.50.2000">
    <property type="entry name" value="Glycogen Phosphorylase B"/>
    <property type="match status" value="2"/>
</dbReference>